<evidence type="ECO:0000256" key="1">
    <source>
        <dbReference type="ARBA" id="ARBA00022801"/>
    </source>
</evidence>
<dbReference type="InterPro" id="IPR029052">
    <property type="entry name" value="Metallo-depent_PP-like"/>
</dbReference>
<reference evidence="3 4" key="1">
    <citation type="submission" date="2018-06" db="EMBL/GenBank/DDBJ databases">
        <title>Genomic Encyclopedia of Type Strains, Phase IV (KMG-IV): sequencing the most valuable type-strain genomes for metagenomic binning, comparative biology and taxonomic classification.</title>
        <authorList>
            <person name="Goeker M."/>
        </authorList>
    </citation>
    <scope>NUCLEOTIDE SEQUENCE [LARGE SCALE GENOMIC DNA]</scope>
    <source>
        <strain evidence="3 4">DSM 15140</strain>
    </source>
</reference>
<dbReference type="STRING" id="200904.GCA_900168775_01041"/>
<proteinExistence type="predicted"/>
<keyword evidence="3" id="KW-0269">Exonuclease</keyword>
<dbReference type="Pfam" id="PF00149">
    <property type="entry name" value="Metallophos"/>
    <property type="match status" value="1"/>
</dbReference>
<dbReference type="EMBL" id="QNRI01000007">
    <property type="protein sequence ID" value="RBO97139.1"/>
    <property type="molecule type" value="Genomic_DNA"/>
</dbReference>
<feature type="domain" description="Calcineurin-like phosphoesterase" evidence="2">
    <location>
        <begin position="4"/>
        <end position="197"/>
    </location>
</feature>
<dbReference type="OrthoDB" id="9773856at2"/>
<name>A0A366E5S8_9BACI</name>
<dbReference type="AlphaFoldDB" id="A0A366E5S8"/>
<evidence type="ECO:0000313" key="3">
    <source>
        <dbReference type="EMBL" id="RBO97139.1"/>
    </source>
</evidence>
<accession>A0A366E5S8</accession>
<evidence type="ECO:0000313" key="4">
    <source>
        <dbReference type="Proteomes" id="UP000252254"/>
    </source>
</evidence>
<keyword evidence="1" id="KW-0378">Hydrolase</keyword>
<comment type="caution">
    <text evidence="3">The sequence shown here is derived from an EMBL/GenBank/DDBJ whole genome shotgun (WGS) entry which is preliminary data.</text>
</comment>
<gene>
    <name evidence="3" type="ORF">DES48_10756</name>
</gene>
<dbReference type="GO" id="GO:0004527">
    <property type="term" value="F:exonuclease activity"/>
    <property type="evidence" value="ECO:0007669"/>
    <property type="project" value="UniProtKB-KW"/>
</dbReference>
<sequence>MSFTFIHAADIHLDSPLKGLEKYEGAPIEDIRNATREALKNLVNLAIERNVSFLIIAGDLYDGDWKDYNTGLFFVRQMTRLQQAGINVYMIRGNHDAQSIITKELKLPDNVKEFPVHQPTTEVDEELKVALHGQGFMTRSVTENLSKDYPRKKEGYLNIGILHTSATGREGHENYAPCSVEDLIAKGYDYWALGHIHLREALHAYDPVILFPGNIQGRHIRETGEKGCTIVHVKDGSIDAYEHQAIDVIRWEVCTVDVSFAETMEDVIEEARMQLEQLQQQTDGRFLAVRFQLTGASPMHNQLIVNKEYVMNNLRSMAITLGDVWVEKIKFNTTRLVDLDQLKEQHTPVATILEFLENVKEDEETLQLLLEEFKDIYHALPYEVKHGEDGFHFSDSSALKDRLQEVEDLILYYFQTKEGAR</sequence>
<dbReference type="Proteomes" id="UP000252254">
    <property type="component" value="Unassembled WGS sequence"/>
</dbReference>
<dbReference type="PANTHER" id="PTHR30337:SF7">
    <property type="entry name" value="PHOSPHOESTERASE"/>
    <property type="match status" value="1"/>
</dbReference>
<dbReference type="CDD" id="cd00840">
    <property type="entry name" value="MPP_Mre11_N"/>
    <property type="match status" value="1"/>
</dbReference>
<keyword evidence="3" id="KW-0540">Nuclease</keyword>
<dbReference type="InterPro" id="IPR014576">
    <property type="entry name" value="Pesterase_YhaO"/>
</dbReference>
<keyword evidence="4" id="KW-1185">Reference proteome</keyword>
<dbReference type="Gene3D" id="3.60.21.10">
    <property type="match status" value="1"/>
</dbReference>
<dbReference type="InterPro" id="IPR041796">
    <property type="entry name" value="Mre11_N"/>
</dbReference>
<dbReference type="InterPro" id="IPR004843">
    <property type="entry name" value="Calcineurin-like_PHP"/>
</dbReference>
<dbReference type="PANTHER" id="PTHR30337">
    <property type="entry name" value="COMPONENT OF ATP-DEPENDENT DSDNA EXONUCLEASE"/>
    <property type="match status" value="1"/>
</dbReference>
<dbReference type="InterPro" id="IPR050535">
    <property type="entry name" value="DNA_Repair-Maintenance_Comp"/>
</dbReference>
<dbReference type="SUPFAM" id="SSF56300">
    <property type="entry name" value="Metallo-dependent phosphatases"/>
    <property type="match status" value="1"/>
</dbReference>
<evidence type="ECO:0000259" key="2">
    <source>
        <dbReference type="Pfam" id="PF00149"/>
    </source>
</evidence>
<protein>
    <submittedName>
        <fullName evidence="3">DNA repair exonuclease SbcCD nuclease subunit</fullName>
    </submittedName>
</protein>
<organism evidence="3 4">
    <name type="scientific">Paraliobacillus ryukyuensis</name>
    <dbReference type="NCBI Taxonomy" id="200904"/>
    <lineage>
        <taxon>Bacteria</taxon>
        <taxon>Bacillati</taxon>
        <taxon>Bacillota</taxon>
        <taxon>Bacilli</taxon>
        <taxon>Bacillales</taxon>
        <taxon>Bacillaceae</taxon>
        <taxon>Paraliobacillus</taxon>
    </lineage>
</organism>
<dbReference type="PIRSF" id="PIRSF033091">
    <property type="entry name" value="Pesterase_YhaO"/>
    <property type="match status" value="1"/>
</dbReference>
<dbReference type="RefSeq" id="WP_113869106.1">
    <property type="nucleotide sequence ID" value="NZ_BAABQN010000007.1"/>
</dbReference>